<dbReference type="AlphaFoldDB" id="A0A392P617"/>
<evidence type="ECO:0000313" key="2">
    <source>
        <dbReference type="EMBL" id="MCI06686.1"/>
    </source>
</evidence>
<sequence length="80" mass="8882">MADSSSPPHSPVADATANVLNPPPLSSFREDDSSLQSNLTFSLKISEKLHEKNFHVWRQQVEPYINAHGLDDFLVSPLIP</sequence>
<proteinExistence type="predicted"/>
<comment type="caution">
    <text evidence="2">The sequence shown here is derived from an EMBL/GenBank/DDBJ whole genome shotgun (WGS) entry which is preliminary data.</text>
</comment>
<feature type="non-terminal residue" evidence="2">
    <location>
        <position position="80"/>
    </location>
</feature>
<evidence type="ECO:0000256" key="1">
    <source>
        <dbReference type="SAM" id="MobiDB-lite"/>
    </source>
</evidence>
<protein>
    <recommendedName>
        <fullName evidence="4">Retrovirus-related pol polyprotein from transposon TNT 1-94</fullName>
    </recommendedName>
</protein>
<accession>A0A392P617</accession>
<name>A0A392P617_9FABA</name>
<feature type="region of interest" description="Disordered" evidence="1">
    <location>
        <begin position="1"/>
        <end position="32"/>
    </location>
</feature>
<organism evidence="2 3">
    <name type="scientific">Trifolium medium</name>
    <dbReference type="NCBI Taxonomy" id="97028"/>
    <lineage>
        <taxon>Eukaryota</taxon>
        <taxon>Viridiplantae</taxon>
        <taxon>Streptophyta</taxon>
        <taxon>Embryophyta</taxon>
        <taxon>Tracheophyta</taxon>
        <taxon>Spermatophyta</taxon>
        <taxon>Magnoliopsida</taxon>
        <taxon>eudicotyledons</taxon>
        <taxon>Gunneridae</taxon>
        <taxon>Pentapetalae</taxon>
        <taxon>rosids</taxon>
        <taxon>fabids</taxon>
        <taxon>Fabales</taxon>
        <taxon>Fabaceae</taxon>
        <taxon>Papilionoideae</taxon>
        <taxon>50 kb inversion clade</taxon>
        <taxon>NPAAA clade</taxon>
        <taxon>Hologalegina</taxon>
        <taxon>IRL clade</taxon>
        <taxon>Trifolieae</taxon>
        <taxon>Trifolium</taxon>
    </lineage>
</organism>
<reference evidence="2 3" key="1">
    <citation type="journal article" date="2018" name="Front. Plant Sci.">
        <title>Red Clover (Trifolium pratense) and Zigzag Clover (T. medium) - A Picture of Genomic Similarities and Differences.</title>
        <authorList>
            <person name="Dluhosova J."/>
            <person name="Istvanek J."/>
            <person name="Nedelnik J."/>
            <person name="Repkova J."/>
        </authorList>
    </citation>
    <scope>NUCLEOTIDE SEQUENCE [LARGE SCALE GENOMIC DNA]</scope>
    <source>
        <strain evidence="3">cv. 10/8</strain>
        <tissue evidence="2">Leaf</tissue>
    </source>
</reference>
<dbReference type="EMBL" id="LXQA010062680">
    <property type="protein sequence ID" value="MCI06686.1"/>
    <property type="molecule type" value="Genomic_DNA"/>
</dbReference>
<keyword evidence="3" id="KW-1185">Reference proteome</keyword>
<evidence type="ECO:0008006" key="4">
    <source>
        <dbReference type="Google" id="ProtNLM"/>
    </source>
</evidence>
<evidence type="ECO:0000313" key="3">
    <source>
        <dbReference type="Proteomes" id="UP000265520"/>
    </source>
</evidence>
<dbReference type="Proteomes" id="UP000265520">
    <property type="component" value="Unassembled WGS sequence"/>
</dbReference>